<sequence length="287" mass="32135">MKDGIIVIDKELNLSSNKVIQQLKRKLNIKKIGHAGTLDPLASGVLIALIGNGTKVSDYLLNDQKSYQFTIQLFSTTSTLDAEGEVIEQQEPFTISLAEVQKAVQYFSGLTYDQVPPIYSAIKVDGQKLYEYALKKEAVTIKSRTITINSMQLLEFENDKIKLVVDVSKGTYIRSLALDFAKQLKTIGFVSKLRRISSGSFNLDYAKKIAEITAQDIIPLNKAIQIAQKPIIKFQNTILFEQGKKVSLDLPTPEPIIFIANENDELVAIYELDQFPIYKSRRGGLNN</sequence>
<dbReference type="SUPFAM" id="SSF55120">
    <property type="entry name" value="Pseudouridine synthase"/>
    <property type="match status" value="1"/>
</dbReference>
<dbReference type="InterPro" id="IPR020103">
    <property type="entry name" value="PsdUridine_synth_cat_dom_sf"/>
</dbReference>
<dbReference type="Proteomes" id="UP000237865">
    <property type="component" value="Unassembled WGS sequence"/>
</dbReference>
<dbReference type="AlphaFoldDB" id="A0A2S5RDV8"/>
<dbReference type="STRING" id="1399797.GCA_000518285_00126"/>
<keyword evidence="3 5" id="KW-0819">tRNA processing</keyword>
<comment type="function">
    <text evidence="5">Responsible for synthesis of pseudouridine from uracil-55 in the psi GC loop of transfer RNAs.</text>
</comment>
<evidence type="ECO:0000256" key="2">
    <source>
        <dbReference type="ARBA" id="ARBA00005642"/>
    </source>
</evidence>
<keyword evidence="8" id="KW-1185">Reference proteome</keyword>
<evidence type="ECO:0000256" key="3">
    <source>
        <dbReference type="ARBA" id="ARBA00022694"/>
    </source>
</evidence>
<dbReference type="GO" id="GO:0003723">
    <property type="term" value="F:RNA binding"/>
    <property type="evidence" value="ECO:0007669"/>
    <property type="project" value="InterPro"/>
</dbReference>
<evidence type="ECO:0000313" key="7">
    <source>
        <dbReference type="EMBL" id="PPE05501.1"/>
    </source>
</evidence>
<keyword evidence="4 5" id="KW-0413">Isomerase</keyword>
<dbReference type="RefSeq" id="WP_028126340.1">
    <property type="nucleotide sequence ID" value="NZ_PHNE01000002.1"/>
</dbReference>
<dbReference type="EC" id="5.4.99.25" evidence="5"/>
<feature type="active site" description="Nucleophile" evidence="5">
    <location>
        <position position="39"/>
    </location>
</feature>
<dbReference type="GO" id="GO:0031119">
    <property type="term" value="P:tRNA pseudouridine synthesis"/>
    <property type="evidence" value="ECO:0007669"/>
    <property type="project" value="UniProtKB-UniRule"/>
</dbReference>
<comment type="caution">
    <text evidence="7">The sequence shown here is derived from an EMBL/GenBank/DDBJ whole genome shotgun (WGS) entry which is preliminary data.</text>
</comment>
<feature type="domain" description="Pseudouridine synthase II N-terminal" evidence="6">
    <location>
        <begin position="24"/>
        <end position="173"/>
    </location>
</feature>
<name>A0A2S5RDV8_9MOLU</name>
<dbReference type="PANTHER" id="PTHR13767:SF2">
    <property type="entry name" value="PSEUDOURIDYLATE SYNTHASE TRUB1"/>
    <property type="match status" value="1"/>
</dbReference>
<dbReference type="EMBL" id="PHNE01000002">
    <property type="protein sequence ID" value="PPE05501.1"/>
    <property type="molecule type" value="Genomic_DNA"/>
</dbReference>
<dbReference type="PANTHER" id="PTHR13767">
    <property type="entry name" value="TRNA-PSEUDOURIDINE SYNTHASE"/>
    <property type="match status" value="1"/>
</dbReference>
<evidence type="ECO:0000259" key="6">
    <source>
        <dbReference type="Pfam" id="PF01509"/>
    </source>
</evidence>
<evidence type="ECO:0000256" key="5">
    <source>
        <dbReference type="HAMAP-Rule" id="MF_01080"/>
    </source>
</evidence>
<proteinExistence type="inferred from homology"/>
<dbReference type="GO" id="GO:1990481">
    <property type="term" value="P:mRNA pseudouridine synthesis"/>
    <property type="evidence" value="ECO:0007669"/>
    <property type="project" value="TreeGrafter"/>
</dbReference>
<accession>A0A2S5RDV8</accession>
<dbReference type="CDD" id="cd02573">
    <property type="entry name" value="PseudoU_synth_EcTruB"/>
    <property type="match status" value="1"/>
</dbReference>
<evidence type="ECO:0000313" key="8">
    <source>
        <dbReference type="Proteomes" id="UP000237865"/>
    </source>
</evidence>
<evidence type="ECO:0000256" key="1">
    <source>
        <dbReference type="ARBA" id="ARBA00000385"/>
    </source>
</evidence>
<organism evidence="7 8">
    <name type="scientific">Williamsoniiplasma lucivorax</name>
    <dbReference type="NCBI Taxonomy" id="209274"/>
    <lineage>
        <taxon>Bacteria</taxon>
        <taxon>Bacillati</taxon>
        <taxon>Mycoplasmatota</taxon>
        <taxon>Mollicutes</taxon>
        <taxon>Entomoplasmatales</taxon>
        <taxon>Williamsoniiplasma</taxon>
    </lineage>
</organism>
<dbReference type="Pfam" id="PF01509">
    <property type="entry name" value="TruB_N"/>
    <property type="match status" value="1"/>
</dbReference>
<dbReference type="InterPro" id="IPR014780">
    <property type="entry name" value="tRNA_psdUridine_synth_TruB"/>
</dbReference>
<dbReference type="HAMAP" id="MF_01080">
    <property type="entry name" value="TruB_bact"/>
    <property type="match status" value="1"/>
</dbReference>
<dbReference type="Gene3D" id="3.30.2350.10">
    <property type="entry name" value="Pseudouridine synthase"/>
    <property type="match status" value="1"/>
</dbReference>
<dbReference type="NCBIfam" id="TIGR00431">
    <property type="entry name" value="TruB"/>
    <property type="match status" value="1"/>
</dbReference>
<dbReference type="InterPro" id="IPR002501">
    <property type="entry name" value="PsdUridine_synth_N"/>
</dbReference>
<comment type="catalytic activity">
    <reaction evidence="1 5">
        <text>uridine(55) in tRNA = pseudouridine(55) in tRNA</text>
        <dbReference type="Rhea" id="RHEA:42532"/>
        <dbReference type="Rhea" id="RHEA-COMP:10101"/>
        <dbReference type="Rhea" id="RHEA-COMP:10102"/>
        <dbReference type="ChEBI" id="CHEBI:65314"/>
        <dbReference type="ChEBI" id="CHEBI:65315"/>
        <dbReference type="EC" id="5.4.99.25"/>
    </reaction>
</comment>
<dbReference type="GO" id="GO:0160148">
    <property type="term" value="F:tRNA pseudouridine(55) synthase activity"/>
    <property type="evidence" value="ECO:0007669"/>
    <property type="project" value="UniProtKB-EC"/>
</dbReference>
<protein>
    <recommendedName>
        <fullName evidence="5">tRNA pseudouridine synthase B</fullName>
        <ecNumber evidence="5">5.4.99.25</ecNumber>
    </recommendedName>
    <alternativeName>
        <fullName evidence="5">tRNA pseudouridine(55) synthase</fullName>
        <shortName evidence="5">Psi55 synthase</shortName>
    </alternativeName>
    <alternativeName>
        <fullName evidence="5">tRNA pseudouridylate synthase</fullName>
    </alternativeName>
    <alternativeName>
        <fullName evidence="5">tRNA-uridine isomerase</fullName>
    </alternativeName>
</protein>
<gene>
    <name evidence="5 7" type="primary">truB</name>
    <name evidence="7" type="ORF">ELUCI_v1c05940</name>
</gene>
<evidence type="ECO:0000256" key="4">
    <source>
        <dbReference type="ARBA" id="ARBA00023235"/>
    </source>
</evidence>
<comment type="similarity">
    <text evidence="2 5">Belongs to the pseudouridine synthase TruB family. Type 1 subfamily.</text>
</comment>
<reference evidence="7 8" key="1">
    <citation type="submission" date="2017-11" db="EMBL/GenBank/DDBJ databases">
        <title>Genome sequence of Entomoplasma lucivorax PIPN-2 (ATCC 49196).</title>
        <authorList>
            <person name="Lo W.-S."/>
            <person name="Gasparich G.E."/>
            <person name="Kuo C.-H."/>
        </authorList>
    </citation>
    <scope>NUCLEOTIDE SEQUENCE [LARGE SCALE GENOMIC DNA]</scope>
    <source>
        <strain evidence="7 8">PIPN-2</strain>
    </source>
</reference>